<comment type="caution">
    <text evidence="5">The sequence shown here is derived from an EMBL/GenBank/DDBJ whole genome shotgun (WGS) entry which is preliminary data.</text>
</comment>
<dbReference type="SUPFAM" id="SSF50621">
    <property type="entry name" value="Alanine racemase C-terminal domain-like"/>
    <property type="match status" value="1"/>
</dbReference>
<dbReference type="GO" id="GO:0009089">
    <property type="term" value="P:lysine biosynthetic process via diaminopimelate"/>
    <property type="evidence" value="ECO:0007669"/>
    <property type="project" value="TreeGrafter"/>
</dbReference>
<dbReference type="Pfam" id="PF02784">
    <property type="entry name" value="Orn_Arg_deC_N"/>
    <property type="match status" value="1"/>
</dbReference>
<dbReference type="PRINTS" id="PR01179">
    <property type="entry name" value="ODADCRBXLASE"/>
</dbReference>
<dbReference type="EMBL" id="AAGKHU010000093">
    <property type="protein sequence ID" value="EBP0013115.1"/>
    <property type="molecule type" value="Genomic_DNA"/>
</dbReference>
<dbReference type="InterPro" id="IPR022644">
    <property type="entry name" value="De-COase2_N"/>
</dbReference>
<dbReference type="Gene3D" id="3.20.20.10">
    <property type="entry name" value="Alanine racemase"/>
    <property type="match status" value="1"/>
</dbReference>
<evidence type="ECO:0000256" key="1">
    <source>
        <dbReference type="ARBA" id="ARBA00001933"/>
    </source>
</evidence>
<dbReference type="PANTHER" id="PTHR43727:SF2">
    <property type="entry name" value="GROUP IV DECARBOXYLASE"/>
    <property type="match status" value="1"/>
</dbReference>
<comment type="cofactor">
    <cofactor evidence="1 3">
        <name>pyridoxal 5'-phosphate</name>
        <dbReference type="ChEBI" id="CHEBI:597326"/>
    </cofactor>
</comment>
<accession>A0A5U2F8A6</accession>
<evidence type="ECO:0000259" key="4">
    <source>
        <dbReference type="Pfam" id="PF02784"/>
    </source>
</evidence>
<proteinExistence type="predicted"/>
<dbReference type="CDD" id="cd06842">
    <property type="entry name" value="PLPDE_III_Y4yA_like"/>
    <property type="match status" value="1"/>
</dbReference>
<sequence length="467" mass="52214">MASPLNTYYQEKYSWQVAPARELPPYIDPVIIRWLETSPDTLVRLSEIYGSPLNIVWPHTVENNFSAMAAITAGFGIKTKFYYGIKVNKSQSLLQAAISAGTGADVSSLHELNDAIRAGCRGTNLCATGPAKTIEFLQELVLQGARIVIDSVEELYDLIEIVKRCKSPSGRISILLRLRPAFNHASRFGMSSSEVIAVLQKLQRFNQLKVDGFHFHLSGYSSVSRVNAFFDTLPLITCARSLGHSPYIIDIGGGLPVQYVESNCYKSWLSSQTQENYRTRRVPDSFYPYGDDINAEHWLTQFLEGSDPSGKRVCDTLIDEELTLCIEPGRSLVNQSAISVFRICRVRSLGDSEYVIFVEGSSFSACETWFNSEFLSDPLHIHQNPHRTPPAAGKAWIAGHSCLDEDVITNRLISFDNLPKPGDFLVFANTAGYQMDLLENQFHRHPLPTRLTAVMSSRQNLTFTVDN</sequence>
<feature type="domain" description="Orn/DAP/Arg decarboxylase 2 N-terminal" evidence="4">
    <location>
        <begin position="73"/>
        <end position="262"/>
    </location>
</feature>
<evidence type="ECO:0000256" key="2">
    <source>
        <dbReference type="ARBA" id="ARBA00022898"/>
    </source>
</evidence>
<dbReference type="AlphaFoldDB" id="A0A5U2F8A6"/>
<feature type="active site" description="Proton donor" evidence="3">
    <location>
        <position position="402"/>
    </location>
</feature>
<name>A0A5U2F8A6_SALER</name>
<evidence type="ECO:0000313" key="5">
    <source>
        <dbReference type="EMBL" id="EBP0013115.1"/>
    </source>
</evidence>
<dbReference type="SUPFAM" id="SSF51419">
    <property type="entry name" value="PLP-binding barrel"/>
    <property type="match status" value="1"/>
</dbReference>
<dbReference type="InterPro" id="IPR000183">
    <property type="entry name" value="Orn/DAP/Arg_de-COase"/>
</dbReference>
<keyword evidence="2 3" id="KW-0663">Pyridoxal phosphate</keyword>
<dbReference type="InterPro" id="IPR042152">
    <property type="entry name" value="Y4yA-like"/>
</dbReference>
<dbReference type="Gene3D" id="2.40.37.10">
    <property type="entry name" value="Lyase, Ornithine Decarboxylase, Chain A, domain 1"/>
    <property type="match status" value="1"/>
</dbReference>
<organism evidence="5">
    <name type="scientific">Salmonella enterica</name>
    <name type="common">Salmonella choleraesuis</name>
    <dbReference type="NCBI Taxonomy" id="28901"/>
    <lineage>
        <taxon>Bacteria</taxon>
        <taxon>Pseudomonadati</taxon>
        <taxon>Pseudomonadota</taxon>
        <taxon>Gammaproteobacteria</taxon>
        <taxon>Enterobacterales</taxon>
        <taxon>Enterobacteriaceae</taxon>
        <taxon>Salmonella</taxon>
    </lineage>
</organism>
<dbReference type="InterPro" id="IPR029066">
    <property type="entry name" value="PLP-binding_barrel"/>
</dbReference>
<reference evidence="5" key="1">
    <citation type="submission" date="2018-07" db="EMBL/GenBank/DDBJ databases">
        <authorList>
            <consortium name="GenomeTrakr network: Whole genome sequencing for foodborne pathogen traceback"/>
        </authorList>
    </citation>
    <scope>NUCLEOTIDE SEQUENCE</scope>
    <source>
        <strain evidence="5">CFSAN018538</strain>
    </source>
</reference>
<protein>
    <submittedName>
        <fullName evidence="5">Y4yA family PLP-dependent enzyme</fullName>
    </submittedName>
</protein>
<dbReference type="InterPro" id="IPR009006">
    <property type="entry name" value="Ala_racemase/Decarboxylase_C"/>
</dbReference>
<gene>
    <name evidence="5" type="ORF">HX37_20455</name>
</gene>
<evidence type="ECO:0000256" key="3">
    <source>
        <dbReference type="PIRSR" id="PIRSR600183-50"/>
    </source>
</evidence>
<feature type="modified residue" description="N6-(pyridoxal phosphate)lysine" evidence="3">
    <location>
        <position position="86"/>
    </location>
</feature>
<dbReference type="PROSITE" id="PS00879">
    <property type="entry name" value="ODR_DC_2_2"/>
    <property type="match status" value="1"/>
</dbReference>
<dbReference type="GO" id="GO:0008836">
    <property type="term" value="F:diaminopimelate decarboxylase activity"/>
    <property type="evidence" value="ECO:0007669"/>
    <property type="project" value="TreeGrafter"/>
</dbReference>
<dbReference type="PANTHER" id="PTHR43727">
    <property type="entry name" value="DIAMINOPIMELATE DECARBOXYLASE"/>
    <property type="match status" value="1"/>
</dbReference>
<dbReference type="InterPro" id="IPR022657">
    <property type="entry name" value="De-COase2_CS"/>
</dbReference>